<dbReference type="SUPFAM" id="SSF52317">
    <property type="entry name" value="Class I glutamine amidotransferase-like"/>
    <property type="match status" value="1"/>
</dbReference>
<dbReference type="PANTHER" id="PTHR43130">
    <property type="entry name" value="ARAC-FAMILY TRANSCRIPTIONAL REGULATOR"/>
    <property type="match status" value="1"/>
</dbReference>
<evidence type="ECO:0000313" key="5">
    <source>
        <dbReference type="Proteomes" id="UP000231990"/>
    </source>
</evidence>
<accession>A0A2M9ZQ24</accession>
<sequence length="398" mass="44820">MNLYTSEDKSFERTNWIKKGFRKHTILWSLVLLWIFLSDCTNQRESSIDLVSAQDSSVSNLQQEGLPTYQPRFGRKKPVIAVIADNYTTEITDFVIPFAILSDSKAAEVLALGIETGDAILYPALKMNLQENIQDFDKRYPRGADYVIVPAIHRSEDPKLLSWIQSQAGKGAIVIGVCDGVWVLANAGLLKGHRATGHWYSFADLKNKFKETEWVQDLRYVSDRSVITTTGITASIPISLALVESISGKANALLLAKKLGVEHWGPAHNSSDFQLKYENVFTIALNTISFWSHEDLGLEISPGLDEIKLAFLADAYSRTYRSKVFSFSKNQNPLFTKNRLRLIPDRVGIPTEISEKKLTLDEKLSALDTLKRALSEIELQYGKNTADTVRLIMEYPRK</sequence>
<dbReference type="GO" id="GO:0006355">
    <property type="term" value="P:regulation of DNA-templated transcription"/>
    <property type="evidence" value="ECO:0007669"/>
    <property type="project" value="TreeGrafter"/>
</dbReference>
<dbReference type="InterPro" id="IPR029062">
    <property type="entry name" value="Class_I_gatase-like"/>
</dbReference>
<dbReference type="RefSeq" id="WP_100714558.1">
    <property type="nucleotide sequence ID" value="NZ_NPDY01000013.1"/>
</dbReference>
<comment type="caution">
    <text evidence="3">The sequence shown here is derived from an EMBL/GenBank/DDBJ whole genome shotgun (WGS) entry which is preliminary data.</text>
</comment>
<dbReference type="Proteomes" id="UP000231990">
    <property type="component" value="Unassembled WGS sequence"/>
</dbReference>
<name>A0A2M9ZQ24_9LEPT</name>
<gene>
    <name evidence="2" type="ORF">CH360_13440</name>
    <name evidence="3" type="ORF">CH373_03890</name>
</gene>
<dbReference type="PANTHER" id="PTHR43130:SF2">
    <property type="entry name" value="DJ-1_PFPI DOMAIN-CONTAINING PROTEIN"/>
    <property type="match status" value="1"/>
</dbReference>
<evidence type="ECO:0000259" key="1">
    <source>
        <dbReference type="Pfam" id="PF01965"/>
    </source>
</evidence>
<organism evidence="3 5">
    <name type="scientific">Leptospira perolatii</name>
    <dbReference type="NCBI Taxonomy" id="2023191"/>
    <lineage>
        <taxon>Bacteria</taxon>
        <taxon>Pseudomonadati</taxon>
        <taxon>Spirochaetota</taxon>
        <taxon>Spirochaetia</taxon>
        <taxon>Leptospirales</taxon>
        <taxon>Leptospiraceae</taxon>
        <taxon>Leptospira</taxon>
    </lineage>
</organism>
<dbReference type="EMBL" id="NPDZ01000002">
    <property type="protein sequence ID" value="PJZ74079.1"/>
    <property type="molecule type" value="Genomic_DNA"/>
</dbReference>
<evidence type="ECO:0000313" key="4">
    <source>
        <dbReference type="Proteomes" id="UP000231962"/>
    </source>
</evidence>
<dbReference type="InterPro" id="IPR002818">
    <property type="entry name" value="DJ-1/PfpI"/>
</dbReference>
<dbReference type="AlphaFoldDB" id="A0A2M9ZQ24"/>
<proteinExistence type="predicted"/>
<dbReference type="EMBL" id="NPDY01000013">
    <property type="protein sequence ID" value="PJZ69052.1"/>
    <property type="molecule type" value="Genomic_DNA"/>
</dbReference>
<dbReference type="Proteomes" id="UP000231962">
    <property type="component" value="Unassembled WGS sequence"/>
</dbReference>
<dbReference type="OrthoDB" id="6382410at2"/>
<protein>
    <recommendedName>
        <fullName evidence="1">DJ-1/PfpI domain-containing protein</fullName>
    </recommendedName>
</protein>
<evidence type="ECO:0000313" key="3">
    <source>
        <dbReference type="EMBL" id="PJZ74079.1"/>
    </source>
</evidence>
<dbReference type="Pfam" id="PF01965">
    <property type="entry name" value="DJ-1_PfpI"/>
    <property type="match status" value="1"/>
</dbReference>
<keyword evidence="4" id="KW-1185">Reference proteome</keyword>
<evidence type="ECO:0000313" key="2">
    <source>
        <dbReference type="EMBL" id="PJZ69052.1"/>
    </source>
</evidence>
<feature type="domain" description="DJ-1/PfpI" evidence="1">
    <location>
        <begin position="143"/>
        <end position="244"/>
    </location>
</feature>
<dbReference type="Gene3D" id="3.40.50.880">
    <property type="match status" value="1"/>
</dbReference>
<dbReference type="InterPro" id="IPR052158">
    <property type="entry name" value="INH-QAR"/>
</dbReference>
<reference evidence="4 5" key="1">
    <citation type="submission" date="2017-07" db="EMBL/GenBank/DDBJ databases">
        <title>Leptospira spp. isolated from tropical soils.</title>
        <authorList>
            <person name="Thibeaux R."/>
            <person name="Iraola G."/>
            <person name="Ferres I."/>
            <person name="Bierque E."/>
            <person name="Girault D."/>
            <person name="Soupe-Gilbert M.-E."/>
            <person name="Picardeau M."/>
            <person name="Goarant C."/>
        </authorList>
    </citation>
    <scope>NUCLEOTIDE SEQUENCE [LARGE SCALE GENOMIC DNA]</scope>
    <source>
        <strain evidence="3 5">FH1-B-B1</strain>
        <strain evidence="2 4">FH1-B-C1</strain>
    </source>
</reference>